<name>A0A7H8QSC4_TALRU</name>
<proteinExistence type="predicted"/>
<dbReference type="EMBL" id="CP055899">
    <property type="protein sequence ID" value="QKX56880.1"/>
    <property type="molecule type" value="Genomic_DNA"/>
</dbReference>
<dbReference type="RefSeq" id="XP_035343058.1">
    <property type="nucleotide sequence ID" value="XM_035487165.1"/>
</dbReference>
<dbReference type="GeneID" id="55991489"/>
<sequence length="365" mass="42105">MSHTNPPDLDSRKRLLAQIVTIDDLTEQRIFTLRALTYSNIHLPWLDVDPQSFVEWSSKVRPELETIVEYDASSNCVMIKGRPYMLNNAITMSFNHLFYKITLQQGPQNFDFHPTMPMKRFRFVGQYENTQLVPDTYLKAKDDPFPRHVILVGPFNSIKNIVTAARHWILSTAGVTKTVTIFVLQLDRPPLPMPVLINSPAFQKNYGLLDDEVRSVYGNVEALATYIINWYFENTPLKLGGEYFCRIITFDHEYVYGKRPVATLKFSARESEIPDVSLRDQSGQPIFELEGETLNLNELIVVLQNRVESEANRIAIYLARCKLGQLGVLQDQGLCSNAMTHYPVLPEYHERYFDEEFARTCNGRR</sequence>
<dbReference type="AlphaFoldDB" id="A0A7H8QSC4"/>
<gene>
    <name evidence="1" type="ORF">TRUGW13939_03987</name>
</gene>
<keyword evidence="2" id="KW-1185">Reference proteome</keyword>
<protein>
    <submittedName>
        <fullName evidence="1">Uncharacterized protein</fullName>
    </submittedName>
</protein>
<evidence type="ECO:0000313" key="1">
    <source>
        <dbReference type="EMBL" id="QKX56880.1"/>
    </source>
</evidence>
<reference evidence="2" key="1">
    <citation type="submission" date="2020-06" db="EMBL/GenBank/DDBJ databases">
        <title>A chromosome-scale genome assembly of Talaromyces rugulosus W13939.</title>
        <authorList>
            <person name="Wang B."/>
            <person name="Guo L."/>
            <person name="Ye K."/>
            <person name="Wang L."/>
        </authorList>
    </citation>
    <scope>NUCLEOTIDE SEQUENCE [LARGE SCALE GENOMIC DNA]</scope>
    <source>
        <strain evidence="2">W13939</strain>
    </source>
</reference>
<organism evidence="1 2">
    <name type="scientific">Talaromyces rugulosus</name>
    <name type="common">Penicillium rugulosum</name>
    <dbReference type="NCBI Taxonomy" id="121627"/>
    <lineage>
        <taxon>Eukaryota</taxon>
        <taxon>Fungi</taxon>
        <taxon>Dikarya</taxon>
        <taxon>Ascomycota</taxon>
        <taxon>Pezizomycotina</taxon>
        <taxon>Eurotiomycetes</taxon>
        <taxon>Eurotiomycetidae</taxon>
        <taxon>Eurotiales</taxon>
        <taxon>Trichocomaceae</taxon>
        <taxon>Talaromyces</taxon>
        <taxon>Talaromyces sect. Islandici</taxon>
    </lineage>
</organism>
<accession>A0A7H8QSC4</accession>
<dbReference type="KEGG" id="trg:TRUGW13939_03987"/>
<dbReference type="OrthoDB" id="4223475at2759"/>
<evidence type="ECO:0000313" key="2">
    <source>
        <dbReference type="Proteomes" id="UP000509510"/>
    </source>
</evidence>
<dbReference type="Proteomes" id="UP000509510">
    <property type="component" value="Chromosome II"/>
</dbReference>